<dbReference type="GO" id="GO:0016034">
    <property type="term" value="F:maleylacetoacetate isomerase activity"/>
    <property type="evidence" value="ECO:0007669"/>
    <property type="project" value="UniProtKB-EC"/>
</dbReference>
<organism evidence="4 5">
    <name type="scientific">Burkholderia plantarii</name>
    <dbReference type="NCBI Taxonomy" id="41899"/>
    <lineage>
        <taxon>Bacteria</taxon>
        <taxon>Pseudomonadati</taxon>
        <taxon>Pseudomonadota</taxon>
        <taxon>Betaproteobacteria</taxon>
        <taxon>Burkholderiales</taxon>
        <taxon>Burkholderiaceae</taxon>
        <taxon>Burkholderia</taxon>
    </lineage>
</organism>
<dbReference type="EC" id="5.2.1.2" evidence="4"/>
<dbReference type="InterPro" id="IPR004045">
    <property type="entry name" value="Glutathione_S-Trfase_N"/>
</dbReference>
<dbReference type="InterPro" id="IPR034333">
    <property type="entry name" value="GST_Zeta_N"/>
</dbReference>
<proteinExistence type="inferred from homology"/>
<dbReference type="GO" id="GO:0005737">
    <property type="term" value="C:cytoplasm"/>
    <property type="evidence" value="ECO:0007669"/>
    <property type="project" value="InterPro"/>
</dbReference>
<sequence length="222" mass="24319">MAEPTLYSYFRSSASYRVRIALNLKGIDYRQVPVHLLRGGGEQLGEAYRRIQPDGVVPAFVDGDGPPLAQSLAIVEYLDECFPLPPLLPAAPADRAYVRAVALQIACEIHPPNNLRVLSYLKTTLGVSDAQKSAWYAHWIGLGFASLERRLAADPRVGRCVFGDTPGLADLCLVPQVWNAKRFAVPLDAYPTLMRLYEHAAALPAFARAEPSVQPDAEPPRA</sequence>
<evidence type="ECO:0000313" key="5">
    <source>
        <dbReference type="Proteomes" id="UP000031838"/>
    </source>
</evidence>
<dbReference type="InterPro" id="IPR040079">
    <property type="entry name" value="Glutathione_S-Trfase"/>
</dbReference>
<dbReference type="PANTHER" id="PTHR42673:SF21">
    <property type="entry name" value="GLUTATHIONE S-TRANSFERASE YFCF"/>
    <property type="match status" value="1"/>
</dbReference>
<dbReference type="Gene3D" id="3.40.30.10">
    <property type="entry name" value="Glutaredoxin"/>
    <property type="match status" value="1"/>
</dbReference>
<dbReference type="EMBL" id="CP002581">
    <property type="protein sequence ID" value="AJK50547.1"/>
    <property type="molecule type" value="Genomic_DNA"/>
</dbReference>
<feature type="domain" description="GST N-terminal" evidence="2">
    <location>
        <begin position="2"/>
        <end position="86"/>
    </location>
</feature>
<accession>A0A0B6RYW3</accession>
<gene>
    <name evidence="4" type="primary">maiA2</name>
    <name evidence="4" type="ORF">BGL_2c24910</name>
</gene>
<dbReference type="HOGENOM" id="CLU_011226_20_1_4"/>
<feature type="domain" description="GST C-terminal" evidence="3">
    <location>
        <begin position="91"/>
        <end position="219"/>
    </location>
</feature>
<dbReference type="GO" id="GO:0006559">
    <property type="term" value="P:L-phenylalanine catabolic process"/>
    <property type="evidence" value="ECO:0007669"/>
    <property type="project" value="TreeGrafter"/>
</dbReference>
<dbReference type="SFLD" id="SFLDG00358">
    <property type="entry name" value="Main_(cytGST)"/>
    <property type="match status" value="1"/>
</dbReference>
<dbReference type="InterPro" id="IPR010987">
    <property type="entry name" value="Glutathione-S-Trfase_C-like"/>
</dbReference>
<keyword evidence="5" id="KW-1185">Reference proteome</keyword>
<dbReference type="RefSeq" id="WP_042629614.1">
    <property type="nucleotide sequence ID" value="NZ_CP002581.1"/>
</dbReference>
<reference evidence="5" key="1">
    <citation type="submission" date="2011-03" db="EMBL/GenBank/DDBJ databases">
        <authorList>
            <person name="Voget S."/>
            <person name="Streit W.R."/>
            <person name="Jaeger K.E."/>
            <person name="Daniel R."/>
        </authorList>
    </citation>
    <scope>NUCLEOTIDE SEQUENCE [LARGE SCALE GENOMIC DNA]</scope>
    <source>
        <strain evidence="5">PG1</strain>
    </source>
</reference>
<dbReference type="GO" id="GO:0004364">
    <property type="term" value="F:glutathione transferase activity"/>
    <property type="evidence" value="ECO:0007669"/>
    <property type="project" value="TreeGrafter"/>
</dbReference>
<dbReference type="SUPFAM" id="SSF47616">
    <property type="entry name" value="GST C-terminal domain-like"/>
    <property type="match status" value="1"/>
</dbReference>
<evidence type="ECO:0000259" key="3">
    <source>
        <dbReference type="PROSITE" id="PS50405"/>
    </source>
</evidence>
<evidence type="ECO:0000259" key="2">
    <source>
        <dbReference type="PROSITE" id="PS50404"/>
    </source>
</evidence>
<dbReference type="Gene3D" id="1.20.1050.10">
    <property type="match status" value="1"/>
</dbReference>
<dbReference type="CDD" id="cd03191">
    <property type="entry name" value="GST_C_Zeta"/>
    <property type="match status" value="1"/>
</dbReference>
<dbReference type="NCBIfam" id="TIGR01262">
    <property type="entry name" value="maiA"/>
    <property type="match status" value="1"/>
</dbReference>
<dbReference type="SUPFAM" id="SSF52833">
    <property type="entry name" value="Thioredoxin-like"/>
    <property type="match status" value="1"/>
</dbReference>
<dbReference type="KEGG" id="bgp:BGL_2c24910"/>
<dbReference type="InterPro" id="IPR005955">
    <property type="entry name" value="GST_Zeta"/>
</dbReference>
<dbReference type="InterPro" id="IPR034330">
    <property type="entry name" value="GST_Zeta_C"/>
</dbReference>
<dbReference type="GO" id="GO:0006749">
    <property type="term" value="P:glutathione metabolic process"/>
    <property type="evidence" value="ECO:0007669"/>
    <property type="project" value="TreeGrafter"/>
</dbReference>
<evidence type="ECO:0000256" key="1">
    <source>
        <dbReference type="ARBA" id="ARBA00010007"/>
    </source>
</evidence>
<dbReference type="InterPro" id="IPR036282">
    <property type="entry name" value="Glutathione-S-Trfase_C_sf"/>
</dbReference>
<dbReference type="PROSITE" id="PS50404">
    <property type="entry name" value="GST_NTER"/>
    <property type="match status" value="1"/>
</dbReference>
<dbReference type="CDD" id="cd03042">
    <property type="entry name" value="GST_N_Zeta"/>
    <property type="match status" value="1"/>
</dbReference>
<keyword evidence="4" id="KW-0413">Isomerase</keyword>
<dbReference type="OrthoDB" id="509852at2"/>
<evidence type="ECO:0000313" key="4">
    <source>
        <dbReference type="EMBL" id="AJK50547.1"/>
    </source>
</evidence>
<dbReference type="InterPro" id="IPR036249">
    <property type="entry name" value="Thioredoxin-like_sf"/>
</dbReference>
<reference evidence="4 5" key="2">
    <citation type="journal article" date="2016" name="Appl. Microbiol. Biotechnol.">
        <title>Mutations improving production and secretion of extracellular lipase by Burkholderia glumae PG1.</title>
        <authorList>
            <person name="Knapp A."/>
            <person name="Voget S."/>
            <person name="Gao R."/>
            <person name="Zaburannyi N."/>
            <person name="Krysciak D."/>
            <person name="Breuer M."/>
            <person name="Hauer B."/>
            <person name="Streit W.R."/>
            <person name="Muller R."/>
            <person name="Daniel R."/>
            <person name="Jaeger K.E."/>
        </authorList>
    </citation>
    <scope>NUCLEOTIDE SEQUENCE [LARGE SCALE GENOMIC DNA]</scope>
    <source>
        <strain evidence="4 5">PG1</strain>
    </source>
</reference>
<protein>
    <submittedName>
        <fullName evidence="4">Maleylacetoacetate isomerase MaiA</fullName>
        <ecNumber evidence="4">5.2.1.2</ecNumber>
    </submittedName>
</protein>
<dbReference type="SFLD" id="SFLDS00019">
    <property type="entry name" value="Glutathione_Transferase_(cytos"/>
    <property type="match status" value="1"/>
</dbReference>
<dbReference type="PROSITE" id="PS50405">
    <property type="entry name" value="GST_CTER"/>
    <property type="match status" value="1"/>
</dbReference>
<dbReference type="Pfam" id="PF13417">
    <property type="entry name" value="GST_N_3"/>
    <property type="match status" value="1"/>
</dbReference>
<dbReference type="Proteomes" id="UP000031838">
    <property type="component" value="Chromosome 2"/>
</dbReference>
<comment type="similarity">
    <text evidence="1">Belongs to the GST superfamily. Zeta family.</text>
</comment>
<dbReference type="AlphaFoldDB" id="A0A0B6RYW3"/>
<dbReference type="PANTHER" id="PTHR42673">
    <property type="entry name" value="MALEYLACETOACETATE ISOMERASE"/>
    <property type="match status" value="1"/>
</dbReference>
<name>A0A0B6RYW3_BURPL</name>